<dbReference type="RefSeq" id="XP_043008761.1">
    <property type="nucleotide sequence ID" value="XM_043153477.1"/>
</dbReference>
<gene>
    <name evidence="2" type="ORF">E1B28_008653</name>
</gene>
<dbReference type="GeneID" id="66077729"/>
<dbReference type="AlphaFoldDB" id="A0A9P7RYU4"/>
<feature type="compositionally biased region" description="Polar residues" evidence="1">
    <location>
        <begin position="1"/>
        <end position="10"/>
    </location>
</feature>
<comment type="caution">
    <text evidence="2">The sequence shown here is derived from an EMBL/GenBank/DDBJ whole genome shotgun (WGS) entry which is preliminary data.</text>
</comment>
<proteinExistence type="predicted"/>
<accession>A0A9P7RYU4</accession>
<reference evidence="2" key="1">
    <citation type="journal article" date="2021" name="Genome Biol. Evol.">
        <title>The assembled and annotated genome of the fairy-ring fungus Marasmius oreades.</title>
        <authorList>
            <person name="Hiltunen M."/>
            <person name="Ament-Velasquez S.L."/>
            <person name="Johannesson H."/>
        </authorList>
    </citation>
    <scope>NUCLEOTIDE SEQUENCE</scope>
    <source>
        <strain evidence="2">03SP1</strain>
    </source>
</reference>
<feature type="compositionally biased region" description="Basic residues" evidence="1">
    <location>
        <begin position="148"/>
        <end position="158"/>
    </location>
</feature>
<evidence type="ECO:0000256" key="1">
    <source>
        <dbReference type="SAM" id="MobiDB-lite"/>
    </source>
</evidence>
<dbReference type="Proteomes" id="UP001049176">
    <property type="component" value="Chromosome 5"/>
</dbReference>
<dbReference type="EMBL" id="CM032185">
    <property type="protein sequence ID" value="KAG7092291.1"/>
    <property type="molecule type" value="Genomic_DNA"/>
</dbReference>
<feature type="compositionally biased region" description="Low complexity" evidence="1">
    <location>
        <begin position="13"/>
        <end position="25"/>
    </location>
</feature>
<feature type="compositionally biased region" description="Polar residues" evidence="1">
    <location>
        <begin position="115"/>
        <end position="134"/>
    </location>
</feature>
<name>A0A9P7RYU4_9AGAR</name>
<evidence type="ECO:0000313" key="3">
    <source>
        <dbReference type="Proteomes" id="UP001049176"/>
    </source>
</evidence>
<keyword evidence="3" id="KW-1185">Reference proteome</keyword>
<organism evidence="2 3">
    <name type="scientific">Marasmius oreades</name>
    <name type="common">fairy-ring Marasmius</name>
    <dbReference type="NCBI Taxonomy" id="181124"/>
    <lineage>
        <taxon>Eukaryota</taxon>
        <taxon>Fungi</taxon>
        <taxon>Dikarya</taxon>
        <taxon>Basidiomycota</taxon>
        <taxon>Agaricomycotina</taxon>
        <taxon>Agaricomycetes</taxon>
        <taxon>Agaricomycetidae</taxon>
        <taxon>Agaricales</taxon>
        <taxon>Marasmiineae</taxon>
        <taxon>Marasmiaceae</taxon>
        <taxon>Marasmius</taxon>
    </lineage>
</organism>
<feature type="region of interest" description="Disordered" evidence="1">
    <location>
        <begin position="113"/>
        <end position="159"/>
    </location>
</feature>
<feature type="region of interest" description="Disordered" evidence="1">
    <location>
        <begin position="1"/>
        <end position="25"/>
    </location>
</feature>
<protein>
    <submittedName>
        <fullName evidence="2">Uncharacterized protein</fullName>
    </submittedName>
</protein>
<dbReference type="OrthoDB" id="2596481at2759"/>
<dbReference type="KEGG" id="more:E1B28_008653"/>
<sequence length="310" mass="33921">MSNRNVTPTPEMTAPSSPALTSTSASSFDVVSSRSCSSTISDLISQGDSEEEIVWTVARHRRSSFGASNSSGTEEESEDDFVVLSRRPLSVAPPTPLAIVSNHSNFPTTDFAHLSLNSDRTPSTLETGSSSSQTHGRDVNPKCTSQARFHRQRTKKQARGVTQLAGFGERPIVDDVSEIATEDIVSDAGSQQSVYEEAVQFVTMFLTNPDEYNTTSGRLALLQSIIIELGLSTVSPSSVKSAKALLKSQAFLNVRDYLAVREHGLEAIQRIMHPSRSALARSIRKSKKRVSMQWIKDHGLDVFLVPCYYH</sequence>
<evidence type="ECO:0000313" key="2">
    <source>
        <dbReference type="EMBL" id="KAG7092291.1"/>
    </source>
</evidence>